<feature type="signal peptide" evidence="1">
    <location>
        <begin position="1"/>
        <end position="23"/>
    </location>
</feature>
<feature type="chain" id="PRO_5028199790" evidence="1">
    <location>
        <begin position="24"/>
        <end position="226"/>
    </location>
</feature>
<evidence type="ECO:0000313" key="3">
    <source>
        <dbReference type="RefSeq" id="XP_031552148.1"/>
    </source>
</evidence>
<dbReference type="RefSeq" id="XP_031552148.1">
    <property type="nucleotide sequence ID" value="XM_031696288.1"/>
</dbReference>
<name>A0A6P8HAH8_ACTTE</name>
<organism evidence="2 3">
    <name type="scientific">Actinia tenebrosa</name>
    <name type="common">Australian red waratah sea anemone</name>
    <dbReference type="NCBI Taxonomy" id="6105"/>
    <lineage>
        <taxon>Eukaryota</taxon>
        <taxon>Metazoa</taxon>
        <taxon>Cnidaria</taxon>
        <taxon>Anthozoa</taxon>
        <taxon>Hexacorallia</taxon>
        <taxon>Actiniaria</taxon>
        <taxon>Actiniidae</taxon>
        <taxon>Actinia</taxon>
    </lineage>
</organism>
<accession>A0A6P8HAH8</accession>
<sequence length="226" mass="25300">MESFHLIGLILAAFVMTLDMTSAASKRCDEGPGLAKCVTQYVSGFASPQNAKLDSLKLHCKLDRELALCTDKELATCPGKTLKALGRAVLSYIAFDRKLGACPKYGYWSLYQKLLEKNVKRTFDDDDDDDDDASPVDKNSWNYKINTLLHVSKYSRCAKRVDISCVRRYVARMRKDQNLCANIVFKHECLRVKTCEAGIITDLLNVFPEEAKKVLAVLCVKAEDSG</sequence>
<dbReference type="InParanoid" id="A0A6P8HAH8"/>
<evidence type="ECO:0000256" key="1">
    <source>
        <dbReference type="SAM" id="SignalP"/>
    </source>
</evidence>
<dbReference type="GeneID" id="116289386"/>
<gene>
    <name evidence="3" type="primary">LOC116289386</name>
</gene>
<keyword evidence="1" id="KW-0732">Signal</keyword>
<keyword evidence="2" id="KW-1185">Reference proteome</keyword>
<dbReference type="KEGG" id="aten:116289386"/>
<proteinExistence type="predicted"/>
<reference evidence="3" key="1">
    <citation type="submission" date="2025-08" db="UniProtKB">
        <authorList>
            <consortium name="RefSeq"/>
        </authorList>
    </citation>
    <scope>IDENTIFICATION</scope>
    <source>
        <tissue evidence="3">Tentacle</tissue>
    </source>
</reference>
<dbReference type="Proteomes" id="UP000515163">
    <property type="component" value="Unplaced"/>
</dbReference>
<dbReference type="AlphaFoldDB" id="A0A6P8HAH8"/>
<dbReference type="OrthoDB" id="5959545at2759"/>
<protein>
    <submittedName>
        <fullName evidence="3">Uncharacterized protein LOC116289386</fullName>
    </submittedName>
</protein>
<evidence type="ECO:0000313" key="2">
    <source>
        <dbReference type="Proteomes" id="UP000515163"/>
    </source>
</evidence>